<dbReference type="Proteomes" id="UP000605986">
    <property type="component" value="Unassembled WGS sequence"/>
</dbReference>
<comment type="caution">
    <text evidence="1">The sequence shown here is derived from an EMBL/GenBank/DDBJ whole genome shotgun (WGS) entry which is preliminary data.</text>
</comment>
<dbReference type="AlphaFoldDB" id="A0A8H4KG47"/>
<sequence>MADGNRIHLEGGFSRRIFSSFPEPEWLVLRPDIASTQMEAVLAEPEIIVAGLVREASEAQNLKRLAFAYPLKYLLPRISGSRTDHEAIERFVQRLIRYMAGKLSNVEQIVFIDDDWRIWNGDAVLFYYMPEIGITSGRLFALVNGLPMGQLNMPCSTAMTGSDTATMTATDIDWATCLLIFSPPSSYFFSFSLYLSTSNASYHNPLTSTLSTTVLAMSETSSPLDKLPLEILENIGTCLMASELDGAASASKAMRRIFSRSMFHNIHFAGLQADLARKLVQFLSVQNLKTVQMLIPSMKNIRIRVYGRNAPFAIQKILLLSIGAVLGALKDIQGVRLYLFAPQQEAAFHALLSTLPNWERLKYIEFDEDCDIGRYRIFANKANSINAVRVSGYDDIKAVRDAFPNLERLAIPFEFPGLETSESGEGSGLNNSNFIPFLNTSFPKLEWLCLDDTWIDYDYDDQFATIRGNYEVLVTRLVEDLAQMRNLRRFGARFPLEILESYDPEDPFTSITRQEVEAFVDPIVAYMGKKLRQLQQISFFDEYWRVYRGIRMPDGTIKLNLESNSDNHAFPCAVMY</sequence>
<dbReference type="OrthoDB" id="5097462at2759"/>
<keyword evidence="2" id="KW-1185">Reference proteome</keyword>
<dbReference type="EMBL" id="JAADJG010000334">
    <property type="protein sequence ID" value="KAF4448494.1"/>
    <property type="molecule type" value="Genomic_DNA"/>
</dbReference>
<reference evidence="1" key="1">
    <citation type="submission" date="2020-01" db="EMBL/GenBank/DDBJ databases">
        <title>Identification and distribution of gene clusters putatively required for synthesis of sphingolipid metabolism inhibitors in phylogenetically diverse species of the filamentous fungus Fusarium.</title>
        <authorList>
            <person name="Kim H.-S."/>
            <person name="Busman M."/>
            <person name="Brown D.W."/>
            <person name="Divon H."/>
            <person name="Uhlig S."/>
            <person name="Proctor R.H."/>
        </authorList>
    </citation>
    <scope>NUCLEOTIDE SEQUENCE</scope>
    <source>
        <strain evidence="1">NRRL 53441</strain>
    </source>
</reference>
<accession>A0A8H4KG47</accession>
<name>A0A8H4KG47_9HYPO</name>
<evidence type="ECO:0008006" key="3">
    <source>
        <dbReference type="Google" id="ProtNLM"/>
    </source>
</evidence>
<gene>
    <name evidence="1" type="ORF">F53441_8080</name>
</gene>
<organism evidence="1 2">
    <name type="scientific">Fusarium austroafricanum</name>
    <dbReference type="NCBI Taxonomy" id="2364996"/>
    <lineage>
        <taxon>Eukaryota</taxon>
        <taxon>Fungi</taxon>
        <taxon>Dikarya</taxon>
        <taxon>Ascomycota</taxon>
        <taxon>Pezizomycotina</taxon>
        <taxon>Sordariomycetes</taxon>
        <taxon>Hypocreomycetidae</taxon>
        <taxon>Hypocreales</taxon>
        <taxon>Nectriaceae</taxon>
        <taxon>Fusarium</taxon>
        <taxon>Fusarium concolor species complex</taxon>
    </lineage>
</organism>
<evidence type="ECO:0000313" key="2">
    <source>
        <dbReference type="Proteomes" id="UP000605986"/>
    </source>
</evidence>
<evidence type="ECO:0000313" key="1">
    <source>
        <dbReference type="EMBL" id="KAF4448494.1"/>
    </source>
</evidence>
<proteinExistence type="predicted"/>
<protein>
    <recommendedName>
        <fullName evidence="3">F-box domain-containing protein</fullName>
    </recommendedName>
</protein>